<reference evidence="1 2" key="1">
    <citation type="submission" date="2015-06" db="EMBL/GenBank/DDBJ databases">
        <title>Genome sequence of Mycobacterium conceptionense strain MLE.</title>
        <authorList>
            <person name="Greninger A.L."/>
            <person name="Cunningham G."/>
            <person name="Chiu C.Y."/>
            <person name="Miller S."/>
        </authorList>
    </citation>
    <scope>NUCLEOTIDE SEQUENCE [LARGE SCALE GENOMIC DNA]</scope>
    <source>
        <strain evidence="1 2">MLE</strain>
    </source>
</reference>
<dbReference type="Proteomes" id="UP000037594">
    <property type="component" value="Unassembled WGS sequence"/>
</dbReference>
<dbReference type="RefSeq" id="WP_048896533.1">
    <property type="nucleotide sequence ID" value="NZ_LFOD01000064.1"/>
</dbReference>
<dbReference type="PATRIC" id="fig|451644.5.peg.6728"/>
<dbReference type="AlphaFoldDB" id="A0A0J8U093"/>
<name>A0A0J8U093_9MYCO</name>
<comment type="caution">
    <text evidence="1">The sequence shown here is derived from an EMBL/GenBank/DDBJ whole genome shotgun (WGS) entry which is preliminary data.</text>
</comment>
<evidence type="ECO:0000313" key="1">
    <source>
        <dbReference type="EMBL" id="KMV13950.1"/>
    </source>
</evidence>
<protein>
    <submittedName>
        <fullName evidence="1">Uncharacterized protein</fullName>
    </submittedName>
</protein>
<accession>A0A0J8U093</accession>
<gene>
    <name evidence="1" type="ORF">ACT17_32740</name>
</gene>
<evidence type="ECO:0000313" key="2">
    <source>
        <dbReference type="Proteomes" id="UP000037594"/>
    </source>
</evidence>
<sequence length="63" mass="6693">MPGRVDPDGICFVCDITFVEAIERDHAVHWTVHFESPLSAAVAAETCSPGCIDTYFASHAGAA</sequence>
<dbReference type="EMBL" id="LFOD01000064">
    <property type="protein sequence ID" value="KMV13950.1"/>
    <property type="molecule type" value="Genomic_DNA"/>
</dbReference>
<proteinExistence type="predicted"/>
<organism evidence="1 2">
    <name type="scientific">Mycolicibacterium conceptionense</name>
    <dbReference type="NCBI Taxonomy" id="451644"/>
    <lineage>
        <taxon>Bacteria</taxon>
        <taxon>Bacillati</taxon>
        <taxon>Actinomycetota</taxon>
        <taxon>Actinomycetes</taxon>
        <taxon>Mycobacteriales</taxon>
        <taxon>Mycobacteriaceae</taxon>
        <taxon>Mycolicibacterium</taxon>
    </lineage>
</organism>